<sequence length="280" mass="33169">MSASESDGIIKIINAVRKQECLWNVHCNDYGKRDKLEKAWNEVAQEVGKSDVFCREKWRNVRTGFLRSNQHQIRDSTDDFNGQKRKCFYLYDQMAFLLPSAEALECTRKKRKLNKEHNKTLIETDDTDGDSSNILAEYNLIRKTEPLENEENESEEFEHHTLMINEEIYTDNDDEEIFKILEHKKNTKSFGNPSSKDKHQQLSIKTKESMPMINEQNNVEYNSKLNYDKNVSEPQFTQREEQQLVDFFRGCIDDILTLSKRKQRLFKKRMLNIIDELHDS</sequence>
<keyword evidence="3" id="KW-1185">Reference proteome</keyword>
<dbReference type="Pfam" id="PF10545">
    <property type="entry name" value="MADF_DNA_bdg"/>
    <property type="match status" value="1"/>
</dbReference>
<name>A0A0L0CKY0_LUCCU</name>
<dbReference type="PANTHER" id="PTHR12243">
    <property type="entry name" value="MADF DOMAIN TRANSCRIPTION FACTOR"/>
    <property type="match status" value="1"/>
</dbReference>
<dbReference type="InterPro" id="IPR006578">
    <property type="entry name" value="MADF-dom"/>
</dbReference>
<dbReference type="InterPro" id="IPR039353">
    <property type="entry name" value="TF_Adf1"/>
</dbReference>
<proteinExistence type="predicted"/>
<dbReference type="OrthoDB" id="6147983at2759"/>
<dbReference type="Proteomes" id="UP000037069">
    <property type="component" value="Unassembled WGS sequence"/>
</dbReference>
<evidence type="ECO:0000259" key="1">
    <source>
        <dbReference type="PROSITE" id="PS51029"/>
    </source>
</evidence>
<dbReference type="GO" id="GO:0005667">
    <property type="term" value="C:transcription regulator complex"/>
    <property type="evidence" value="ECO:0007669"/>
    <property type="project" value="TreeGrafter"/>
</dbReference>
<reference evidence="2 3" key="1">
    <citation type="journal article" date="2015" name="Nat. Commun.">
        <title>Lucilia cuprina genome unlocks parasitic fly biology to underpin future interventions.</title>
        <authorList>
            <person name="Anstead C.A."/>
            <person name="Korhonen P.K."/>
            <person name="Young N.D."/>
            <person name="Hall R.S."/>
            <person name="Jex A.R."/>
            <person name="Murali S.C."/>
            <person name="Hughes D.S."/>
            <person name="Lee S.F."/>
            <person name="Perry T."/>
            <person name="Stroehlein A.J."/>
            <person name="Ansell B.R."/>
            <person name="Breugelmans B."/>
            <person name="Hofmann A."/>
            <person name="Qu J."/>
            <person name="Dugan S."/>
            <person name="Lee S.L."/>
            <person name="Chao H."/>
            <person name="Dinh H."/>
            <person name="Han Y."/>
            <person name="Doddapaneni H.V."/>
            <person name="Worley K.C."/>
            <person name="Muzny D.M."/>
            <person name="Ioannidis P."/>
            <person name="Waterhouse R.M."/>
            <person name="Zdobnov E.M."/>
            <person name="James P.J."/>
            <person name="Bagnall N.H."/>
            <person name="Kotze A.C."/>
            <person name="Gibbs R.A."/>
            <person name="Richards S."/>
            <person name="Batterham P."/>
            <person name="Gasser R.B."/>
        </authorList>
    </citation>
    <scope>NUCLEOTIDE SEQUENCE [LARGE SCALE GENOMIC DNA]</scope>
    <source>
        <strain evidence="2 3">LS</strain>
        <tissue evidence="2">Full body</tissue>
    </source>
</reference>
<accession>A0A0L0CKY0</accession>
<evidence type="ECO:0000313" key="3">
    <source>
        <dbReference type="Proteomes" id="UP000037069"/>
    </source>
</evidence>
<dbReference type="EMBL" id="JRES01000254">
    <property type="protein sequence ID" value="KNC32935.1"/>
    <property type="molecule type" value="Genomic_DNA"/>
</dbReference>
<feature type="domain" description="MADF" evidence="1">
    <location>
        <begin position="11"/>
        <end position="102"/>
    </location>
</feature>
<dbReference type="PANTHER" id="PTHR12243:SF60">
    <property type="entry name" value="SI:CH211-15D5.12-RELATED"/>
    <property type="match status" value="1"/>
</dbReference>
<dbReference type="SMART" id="SM00595">
    <property type="entry name" value="MADF"/>
    <property type="match status" value="1"/>
</dbReference>
<organism evidence="2 3">
    <name type="scientific">Lucilia cuprina</name>
    <name type="common">Green bottle fly</name>
    <name type="synonym">Australian sheep blowfly</name>
    <dbReference type="NCBI Taxonomy" id="7375"/>
    <lineage>
        <taxon>Eukaryota</taxon>
        <taxon>Metazoa</taxon>
        <taxon>Ecdysozoa</taxon>
        <taxon>Arthropoda</taxon>
        <taxon>Hexapoda</taxon>
        <taxon>Insecta</taxon>
        <taxon>Pterygota</taxon>
        <taxon>Neoptera</taxon>
        <taxon>Endopterygota</taxon>
        <taxon>Diptera</taxon>
        <taxon>Brachycera</taxon>
        <taxon>Muscomorpha</taxon>
        <taxon>Oestroidea</taxon>
        <taxon>Calliphoridae</taxon>
        <taxon>Luciliinae</taxon>
        <taxon>Lucilia</taxon>
    </lineage>
</organism>
<evidence type="ECO:0000313" key="2">
    <source>
        <dbReference type="EMBL" id="KNC32935.1"/>
    </source>
</evidence>
<dbReference type="GO" id="GO:0006357">
    <property type="term" value="P:regulation of transcription by RNA polymerase II"/>
    <property type="evidence" value="ECO:0007669"/>
    <property type="project" value="TreeGrafter"/>
</dbReference>
<dbReference type="PROSITE" id="PS51029">
    <property type="entry name" value="MADF"/>
    <property type="match status" value="1"/>
</dbReference>
<protein>
    <recommendedName>
        <fullName evidence="1">MADF domain-containing protein</fullName>
    </recommendedName>
</protein>
<comment type="caution">
    <text evidence="2">The sequence shown here is derived from an EMBL/GenBank/DDBJ whole genome shotgun (WGS) entry which is preliminary data.</text>
</comment>
<dbReference type="GO" id="GO:0005634">
    <property type="term" value="C:nucleus"/>
    <property type="evidence" value="ECO:0007669"/>
    <property type="project" value="TreeGrafter"/>
</dbReference>
<dbReference type="AlphaFoldDB" id="A0A0L0CKY0"/>
<gene>
    <name evidence="2" type="ORF">FF38_07770</name>
</gene>
<dbReference type="OMA" id="FCREKWR"/>